<dbReference type="InterPro" id="IPR029044">
    <property type="entry name" value="Nucleotide-diphossugar_trans"/>
</dbReference>
<dbReference type="SUPFAM" id="SSF53448">
    <property type="entry name" value="Nucleotide-diphospho-sugar transferases"/>
    <property type="match status" value="1"/>
</dbReference>
<dbReference type="EMBL" id="CP002156">
    <property type="protein sequence ID" value="ADM09603.1"/>
    <property type="molecule type" value="Genomic_DNA"/>
</dbReference>
<dbReference type="RefSeq" id="WP_013300577.1">
    <property type="nucleotide sequence ID" value="NC_014414.1"/>
</dbReference>
<feature type="domain" description="Glycosyltransferase 2-like" evidence="8">
    <location>
        <begin position="24"/>
        <end position="186"/>
    </location>
</feature>
<keyword evidence="3 9" id="KW-0808">Transferase</keyword>
<evidence type="ECO:0000259" key="8">
    <source>
        <dbReference type="Pfam" id="PF00535"/>
    </source>
</evidence>
<evidence type="ECO:0000256" key="2">
    <source>
        <dbReference type="ARBA" id="ARBA00022676"/>
    </source>
</evidence>
<dbReference type="GO" id="GO:0009103">
    <property type="term" value="P:lipopolysaccharide biosynthetic process"/>
    <property type="evidence" value="ECO:0007669"/>
    <property type="project" value="UniProtKB-KW"/>
</dbReference>
<dbReference type="InterPro" id="IPR001173">
    <property type="entry name" value="Glyco_trans_2-like"/>
</dbReference>
<dbReference type="GO" id="GO:0099621">
    <property type="term" value="F:undecaprenyl-phosphate 4-deoxy-4-formamido-L-arabinose transferase activity"/>
    <property type="evidence" value="ECO:0007669"/>
    <property type="project" value="TreeGrafter"/>
</dbReference>
<evidence type="ECO:0000256" key="3">
    <source>
        <dbReference type="ARBA" id="ARBA00022679"/>
    </source>
</evidence>
<evidence type="ECO:0000256" key="6">
    <source>
        <dbReference type="ARBA" id="ARBA00022989"/>
    </source>
</evidence>
<dbReference type="CDD" id="cd04179">
    <property type="entry name" value="DPM_DPG-synthase_like"/>
    <property type="match status" value="1"/>
</dbReference>
<dbReference type="CAZy" id="GT2">
    <property type="family name" value="Glycosyltransferase Family 2"/>
</dbReference>
<accession>E0TGI4</accession>
<keyword evidence="5" id="KW-0448">Lipopolysaccharide biosynthesis</keyword>
<evidence type="ECO:0000256" key="1">
    <source>
        <dbReference type="ARBA" id="ARBA00022475"/>
    </source>
</evidence>
<dbReference type="InterPro" id="IPR050256">
    <property type="entry name" value="Glycosyltransferase_2"/>
</dbReference>
<protein>
    <submittedName>
        <fullName evidence="9">Glycosyl transferase family protein</fullName>
    </submittedName>
</protein>
<keyword evidence="6" id="KW-1133">Transmembrane helix</keyword>
<name>E0TGI4_PARBH</name>
<dbReference type="eggNOG" id="COG1215">
    <property type="taxonomic scope" value="Bacteria"/>
</dbReference>
<evidence type="ECO:0000256" key="5">
    <source>
        <dbReference type="ARBA" id="ARBA00022985"/>
    </source>
</evidence>
<dbReference type="GO" id="GO:0005886">
    <property type="term" value="C:plasma membrane"/>
    <property type="evidence" value="ECO:0007669"/>
    <property type="project" value="TreeGrafter"/>
</dbReference>
<keyword evidence="10" id="KW-1185">Reference proteome</keyword>
<gene>
    <name evidence="9" type="ordered locus">PB2503_07739</name>
</gene>
<dbReference type="Gene3D" id="3.90.550.10">
    <property type="entry name" value="Spore Coat Polysaccharide Biosynthesis Protein SpsA, Chain A"/>
    <property type="match status" value="1"/>
</dbReference>
<evidence type="ECO:0000313" key="9">
    <source>
        <dbReference type="EMBL" id="ADM09603.1"/>
    </source>
</evidence>
<dbReference type="Pfam" id="PF00535">
    <property type="entry name" value="Glycos_transf_2"/>
    <property type="match status" value="1"/>
</dbReference>
<dbReference type="AlphaFoldDB" id="E0TGI4"/>
<dbReference type="PANTHER" id="PTHR48090:SF3">
    <property type="entry name" value="UNDECAPRENYL-PHOSPHATE 4-DEOXY-4-FORMAMIDO-L-ARABINOSE TRANSFERASE"/>
    <property type="match status" value="1"/>
</dbReference>
<dbReference type="STRING" id="314260.PB2503_07739"/>
<keyword evidence="2" id="KW-0328">Glycosyltransferase</keyword>
<evidence type="ECO:0000256" key="4">
    <source>
        <dbReference type="ARBA" id="ARBA00022692"/>
    </source>
</evidence>
<proteinExistence type="predicted"/>
<sequence>MSFSPAPFFGADRASFPGPVPALSVVLPMYNEAGGAAALIAEIAEELAEIDHEIIAVDDASTDATAEVLTDALAKYPQLRILRHSRNSGQSRALRTGILGARAAVIATMDGDGQNVPSDVPRLYRHLMRPDAPSLLALVGGVRQQRKDTWTKRFASGLANKVRKALLHDDAADTGCGLKVFKREAFLRLPYFDHVHRYVPALIIREGFEAEYLPVSHRARQFGQSKYTNLGRAAVAIRDLIGVSWLIARSKDPGQIEERSFRE</sequence>
<dbReference type="Proteomes" id="UP000001302">
    <property type="component" value="Chromosome"/>
</dbReference>
<evidence type="ECO:0000256" key="7">
    <source>
        <dbReference type="ARBA" id="ARBA00023136"/>
    </source>
</evidence>
<dbReference type="HOGENOM" id="CLU_033536_11_0_5"/>
<evidence type="ECO:0000313" key="10">
    <source>
        <dbReference type="Proteomes" id="UP000001302"/>
    </source>
</evidence>
<keyword evidence="7" id="KW-0472">Membrane</keyword>
<dbReference type="PANTHER" id="PTHR48090">
    <property type="entry name" value="UNDECAPRENYL-PHOSPHATE 4-DEOXY-4-FORMAMIDO-L-ARABINOSE TRANSFERASE-RELATED"/>
    <property type="match status" value="1"/>
</dbReference>
<reference evidence="9 10" key="2">
    <citation type="journal article" date="2011" name="J. Bacteriol.">
        <title>Complete genome sequence of strain HTCC2503T of Parvularcula bermudensis, the type species of the order "Parvularculales" in the class Alphaproteobacteria.</title>
        <authorList>
            <person name="Oh H.M."/>
            <person name="Kang I."/>
            <person name="Vergin K.L."/>
            <person name="Kang D."/>
            <person name="Rhee K.H."/>
            <person name="Giovannoni S.J."/>
            <person name="Cho J.C."/>
        </authorList>
    </citation>
    <scope>NUCLEOTIDE SEQUENCE [LARGE SCALE GENOMIC DNA]</scope>
    <source>
        <strain evidence="10">ATCC BAA-594 / HTCC2503 / KCTC 12087</strain>
    </source>
</reference>
<dbReference type="KEGG" id="pbr:PB2503_07739"/>
<keyword evidence="4" id="KW-0812">Transmembrane</keyword>
<dbReference type="OrthoDB" id="9807795at2"/>
<reference evidence="10" key="1">
    <citation type="submission" date="2010-08" db="EMBL/GenBank/DDBJ databases">
        <title>Genome sequence of Parvularcula bermudensis HTCC2503.</title>
        <authorList>
            <person name="Kang D.-M."/>
            <person name="Oh H.-M."/>
            <person name="Cho J.-C."/>
        </authorList>
    </citation>
    <scope>NUCLEOTIDE SEQUENCE [LARGE SCALE GENOMIC DNA]</scope>
    <source>
        <strain evidence="10">ATCC BAA-594 / HTCC2503 / KCTC 12087</strain>
    </source>
</reference>
<organism evidence="9 10">
    <name type="scientific">Parvularcula bermudensis (strain ATCC BAA-594 / HTCC2503 / KCTC 12087)</name>
    <dbReference type="NCBI Taxonomy" id="314260"/>
    <lineage>
        <taxon>Bacteria</taxon>
        <taxon>Pseudomonadati</taxon>
        <taxon>Pseudomonadota</taxon>
        <taxon>Alphaproteobacteria</taxon>
        <taxon>Parvularculales</taxon>
        <taxon>Parvularculaceae</taxon>
        <taxon>Parvularcula</taxon>
    </lineage>
</organism>
<dbReference type="FunFam" id="3.90.550.10:FF:000170">
    <property type="entry name" value="Dolichol-phosphate mannosyltransferase"/>
    <property type="match status" value="1"/>
</dbReference>
<keyword evidence="1" id="KW-1003">Cell membrane</keyword>